<keyword evidence="2" id="KW-1185">Reference proteome</keyword>
<gene>
    <name evidence="1" type="ORF">J2Z82_003652</name>
</gene>
<reference evidence="1 2" key="1">
    <citation type="submission" date="2021-03" db="EMBL/GenBank/DDBJ databases">
        <title>Genomic Encyclopedia of Type Strains, Phase IV (KMG-IV): sequencing the most valuable type-strain genomes for metagenomic binning, comparative biology and taxonomic classification.</title>
        <authorList>
            <person name="Goeker M."/>
        </authorList>
    </citation>
    <scope>NUCLEOTIDE SEQUENCE [LARGE SCALE GENOMIC DNA]</scope>
    <source>
        <strain evidence="1 2">DSM 21085</strain>
    </source>
</reference>
<evidence type="ECO:0008006" key="3">
    <source>
        <dbReference type="Google" id="ProtNLM"/>
    </source>
</evidence>
<protein>
    <recommendedName>
        <fullName evidence="3">HNH endonuclease</fullName>
    </recommendedName>
</protein>
<dbReference type="RefSeq" id="WP_209482143.1">
    <property type="nucleotide sequence ID" value="NZ_JAGGKK010000027.1"/>
</dbReference>
<sequence length="196" mass="23924">MKLNIELTPRTAIGQNLRVKPEWEILRKKVYDIYNRECQICSKQDCLLDAHELWVWDEESHIQKLVNIIGICRLCHDTIHFDIAEKKGRATEAKEHYIKINNYDYKEFKQKLDEAREVYQRRSRINKWSLDTSLIIQKQWIRRIFYPEEHILSDFDQQKRCEFCCEFYHIEAIINNKCFNCTEEFEEDLTEDYDSF</sequence>
<organism evidence="1 2">
    <name type="scientific">Virgibacillus litoralis</name>
    <dbReference type="NCBI Taxonomy" id="578221"/>
    <lineage>
        <taxon>Bacteria</taxon>
        <taxon>Bacillati</taxon>
        <taxon>Bacillota</taxon>
        <taxon>Bacilli</taxon>
        <taxon>Bacillales</taxon>
        <taxon>Bacillaceae</taxon>
        <taxon>Virgibacillus</taxon>
    </lineage>
</organism>
<dbReference type="EMBL" id="JAGGKK010000027">
    <property type="protein sequence ID" value="MBP1950680.1"/>
    <property type="molecule type" value="Genomic_DNA"/>
</dbReference>
<accession>A0ABS4HID3</accession>
<dbReference type="Proteomes" id="UP001519328">
    <property type="component" value="Unassembled WGS sequence"/>
</dbReference>
<evidence type="ECO:0000313" key="2">
    <source>
        <dbReference type="Proteomes" id="UP001519328"/>
    </source>
</evidence>
<name>A0ABS4HID3_9BACI</name>
<evidence type="ECO:0000313" key="1">
    <source>
        <dbReference type="EMBL" id="MBP1950680.1"/>
    </source>
</evidence>
<proteinExistence type="predicted"/>
<comment type="caution">
    <text evidence="1">The sequence shown here is derived from an EMBL/GenBank/DDBJ whole genome shotgun (WGS) entry which is preliminary data.</text>
</comment>